<accession>A0A2P4PQK8</accession>
<feature type="transmembrane region" description="Helical" evidence="1">
    <location>
        <begin position="6"/>
        <end position="24"/>
    </location>
</feature>
<evidence type="ECO:0000313" key="2">
    <source>
        <dbReference type="EMBL" id="POG67671.1"/>
    </source>
</evidence>
<protein>
    <submittedName>
        <fullName evidence="2">Uncharacterized protein</fullName>
    </submittedName>
</protein>
<dbReference type="EMBL" id="AUPC02000167">
    <property type="protein sequence ID" value="POG67671.1"/>
    <property type="molecule type" value="Genomic_DNA"/>
</dbReference>
<organism evidence="2 3">
    <name type="scientific">Rhizophagus irregularis (strain DAOM 181602 / DAOM 197198 / MUCL 43194)</name>
    <name type="common">Arbuscular mycorrhizal fungus</name>
    <name type="synonym">Glomus intraradices</name>
    <dbReference type="NCBI Taxonomy" id="747089"/>
    <lineage>
        <taxon>Eukaryota</taxon>
        <taxon>Fungi</taxon>
        <taxon>Fungi incertae sedis</taxon>
        <taxon>Mucoromycota</taxon>
        <taxon>Glomeromycotina</taxon>
        <taxon>Glomeromycetes</taxon>
        <taxon>Glomerales</taxon>
        <taxon>Glomeraceae</taxon>
        <taxon>Rhizophagus</taxon>
    </lineage>
</organism>
<feature type="transmembrane region" description="Helical" evidence="1">
    <location>
        <begin position="36"/>
        <end position="56"/>
    </location>
</feature>
<evidence type="ECO:0000256" key="1">
    <source>
        <dbReference type="SAM" id="Phobius"/>
    </source>
</evidence>
<keyword evidence="3" id="KW-1185">Reference proteome</keyword>
<comment type="caution">
    <text evidence="2">The sequence shown here is derived from an EMBL/GenBank/DDBJ whole genome shotgun (WGS) entry which is preliminary data.</text>
</comment>
<keyword evidence="1" id="KW-0472">Membrane</keyword>
<sequence length="57" mass="7346">MFCKPHLFRMINFTFFLYYFLKYLYRYNKPLIKKSLFYYLIIYPERFILLFTHSLIL</sequence>
<reference evidence="2 3" key="2">
    <citation type="journal article" date="2018" name="New Phytol.">
        <title>High intraspecific genome diversity in the model arbuscular mycorrhizal symbiont Rhizophagus irregularis.</title>
        <authorList>
            <person name="Chen E.C.H."/>
            <person name="Morin E."/>
            <person name="Beaudet D."/>
            <person name="Noel J."/>
            <person name="Yildirir G."/>
            <person name="Ndikumana S."/>
            <person name="Charron P."/>
            <person name="St-Onge C."/>
            <person name="Giorgi J."/>
            <person name="Kruger M."/>
            <person name="Marton T."/>
            <person name="Ropars J."/>
            <person name="Grigoriev I.V."/>
            <person name="Hainaut M."/>
            <person name="Henrissat B."/>
            <person name="Roux C."/>
            <person name="Martin F."/>
            <person name="Corradi N."/>
        </authorList>
    </citation>
    <scope>NUCLEOTIDE SEQUENCE [LARGE SCALE GENOMIC DNA]</scope>
    <source>
        <strain evidence="2 3">DAOM 197198</strain>
    </source>
</reference>
<name>A0A2P4PQK8_RHIID</name>
<keyword evidence="1" id="KW-0812">Transmembrane</keyword>
<proteinExistence type="predicted"/>
<dbReference type="AlphaFoldDB" id="A0A2P4PQK8"/>
<keyword evidence="1" id="KW-1133">Transmembrane helix</keyword>
<gene>
    <name evidence="2" type="ORF">GLOIN_2v1645284</name>
</gene>
<evidence type="ECO:0000313" key="3">
    <source>
        <dbReference type="Proteomes" id="UP000018888"/>
    </source>
</evidence>
<dbReference type="Proteomes" id="UP000018888">
    <property type="component" value="Unassembled WGS sequence"/>
</dbReference>
<reference evidence="2 3" key="1">
    <citation type="journal article" date="2013" name="Proc. Natl. Acad. Sci. U.S.A.">
        <title>Genome of an arbuscular mycorrhizal fungus provides insight into the oldest plant symbiosis.</title>
        <authorList>
            <person name="Tisserant E."/>
            <person name="Malbreil M."/>
            <person name="Kuo A."/>
            <person name="Kohler A."/>
            <person name="Symeonidi A."/>
            <person name="Balestrini R."/>
            <person name="Charron P."/>
            <person name="Duensing N."/>
            <person name="Frei Dit Frey N."/>
            <person name="Gianinazzi-Pearson V."/>
            <person name="Gilbert L.B."/>
            <person name="Handa Y."/>
            <person name="Herr J.R."/>
            <person name="Hijri M."/>
            <person name="Koul R."/>
            <person name="Kawaguchi M."/>
            <person name="Krajinski F."/>
            <person name="Lammers P.J."/>
            <person name="Masclaux F.G."/>
            <person name="Murat C."/>
            <person name="Morin E."/>
            <person name="Ndikumana S."/>
            <person name="Pagni M."/>
            <person name="Petitpierre D."/>
            <person name="Requena N."/>
            <person name="Rosikiewicz P."/>
            <person name="Riley R."/>
            <person name="Saito K."/>
            <person name="San Clemente H."/>
            <person name="Shapiro H."/>
            <person name="van Tuinen D."/>
            <person name="Becard G."/>
            <person name="Bonfante P."/>
            <person name="Paszkowski U."/>
            <person name="Shachar-Hill Y.Y."/>
            <person name="Tuskan G.A."/>
            <person name="Young P.W."/>
            <person name="Sanders I.R."/>
            <person name="Henrissat B."/>
            <person name="Rensing S.A."/>
            <person name="Grigoriev I.V."/>
            <person name="Corradi N."/>
            <person name="Roux C."/>
            <person name="Martin F."/>
        </authorList>
    </citation>
    <scope>NUCLEOTIDE SEQUENCE [LARGE SCALE GENOMIC DNA]</scope>
    <source>
        <strain evidence="2 3">DAOM 197198</strain>
    </source>
</reference>